<dbReference type="Pfam" id="PF10294">
    <property type="entry name" value="Methyltransf_16"/>
    <property type="match status" value="1"/>
</dbReference>
<dbReference type="OrthoDB" id="413520at2759"/>
<evidence type="ECO:0000313" key="10">
    <source>
        <dbReference type="Proteomes" id="UP000541444"/>
    </source>
</evidence>
<evidence type="ECO:0000256" key="2">
    <source>
        <dbReference type="ARBA" id="ARBA00004496"/>
    </source>
</evidence>
<dbReference type="Gene3D" id="3.40.50.150">
    <property type="entry name" value="Vaccinia Virus protein VP39"/>
    <property type="match status" value="1"/>
</dbReference>
<comment type="caution">
    <text evidence="9">The sequence shown here is derived from an EMBL/GenBank/DDBJ whole genome shotgun (WGS) entry which is preliminary data.</text>
</comment>
<comment type="subcellular location">
    <subcellularLocation>
        <location evidence="2">Cytoplasm</location>
    </subcellularLocation>
    <subcellularLocation>
        <location evidence="1">Nucleus</location>
    </subcellularLocation>
</comment>
<dbReference type="InterPro" id="IPR029063">
    <property type="entry name" value="SAM-dependent_MTases_sf"/>
</dbReference>
<dbReference type="EC" id="2.1.1.60" evidence="3"/>
<dbReference type="PANTHER" id="PTHR13539:SF3">
    <property type="entry name" value="CALMODULIN-LYSINE N-METHYLTRANSFERASE"/>
    <property type="match status" value="1"/>
</dbReference>
<protein>
    <recommendedName>
        <fullName evidence="4">Calmodulin-lysine N-methyltransferase</fullName>
        <ecNumber evidence="3">2.1.1.60</ecNumber>
    </recommendedName>
</protein>
<keyword evidence="6" id="KW-0489">Methyltransferase</keyword>
<name>A0A7J7P4I2_9MAGN</name>
<dbReference type="AlphaFoldDB" id="A0A7J7P4I2"/>
<sequence>METNKEKSSSLRWRILRNAFISTSLRPTDDSCESDKRRKISRKTSSQGFNLIKSTLTLINPVDVDDISKPDLDVYVSYTLPLEKDPQLVLRQRVDNKFNLNDFEICNRYDIDNTGLVCHWPSEDVLAYFCLSHKDMFRYKRVLELGAGYGLAGLVIAACTDALEVIISDGNPQVVDYIQHNIHANSGAFADTKVNSMLLHWNQDQDSRFFKSFDIIVASDCTFFKEFHVGLAQTIKSFLKHSDASEALFFSPKRGNSLDMFLKKIQEIGLNFAITENYDQEVWQRHEKFLNGDESWPNYEKDHCYPFLVRITS</sequence>
<reference evidence="9 10" key="1">
    <citation type="journal article" date="2020" name="IScience">
        <title>Genome Sequencing of the Endangered Kingdonia uniflora (Circaeasteraceae, Ranunculales) Reveals Potential Mechanisms of Evolutionary Specialization.</title>
        <authorList>
            <person name="Sun Y."/>
            <person name="Deng T."/>
            <person name="Zhang A."/>
            <person name="Moore M.J."/>
            <person name="Landis J.B."/>
            <person name="Lin N."/>
            <person name="Zhang H."/>
            <person name="Zhang X."/>
            <person name="Huang J."/>
            <person name="Zhang X."/>
            <person name="Sun H."/>
            <person name="Wang H."/>
        </authorList>
    </citation>
    <scope>NUCLEOTIDE SEQUENCE [LARGE SCALE GENOMIC DNA]</scope>
    <source>
        <strain evidence="9">TB1705</strain>
        <tissue evidence="9">Leaf</tissue>
    </source>
</reference>
<dbReference type="EMBL" id="JACGCM010000276">
    <property type="protein sequence ID" value="KAF6174331.1"/>
    <property type="molecule type" value="Genomic_DNA"/>
</dbReference>
<accession>A0A7J7P4I2</accession>
<evidence type="ECO:0000256" key="7">
    <source>
        <dbReference type="ARBA" id="ARBA00022679"/>
    </source>
</evidence>
<dbReference type="GO" id="GO:0018025">
    <property type="term" value="F:calmodulin-lysine N-methyltransferase activity"/>
    <property type="evidence" value="ECO:0007669"/>
    <property type="project" value="UniProtKB-EC"/>
</dbReference>
<evidence type="ECO:0000256" key="5">
    <source>
        <dbReference type="ARBA" id="ARBA00022490"/>
    </source>
</evidence>
<evidence type="ECO:0000256" key="3">
    <source>
        <dbReference type="ARBA" id="ARBA00011914"/>
    </source>
</evidence>
<evidence type="ECO:0000313" key="9">
    <source>
        <dbReference type="EMBL" id="KAF6174331.1"/>
    </source>
</evidence>
<evidence type="ECO:0000256" key="6">
    <source>
        <dbReference type="ARBA" id="ARBA00022603"/>
    </source>
</evidence>
<dbReference type="SUPFAM" id="SSF53335">
    <property type="entry name" value="S-adenosyl-L-methionine-dependent methyltransferases"/>
    <property type="match status" value="1"/>
</dbReference>
<keyword evidence="7" id="KW-0808">Transferase</keyword>
<dbReference type="InterPro" id="IPR019410">
    <property type="entry name" value="Methyltransf_16"/>
</dbReference>
<dbReference type="Proteomes" id="UP000541444">
    <property type="component" value="Unassembled WGS sequence"/>
</dbReference>
<dbReference type="GO" id="GO:0005634">
    <property type="term" value="C:nucleus"/>
    <property type="evidence" value="ECO:0007669"/>
    <property type="project" value="UniProtKB-SubCell"/>
</dbReference>
<keyword evidence="8" id="KW-0539">Nucleus</keyword>
<keyword evidence="10" id="KW-1185">Reference proteome</keyword>
<dbReference type="PANTHER" id="PTHR13539">
    <property type="entry name" value="CALMODULIN-LYSINE N-METHYLTRANSFERASE"/>
    <property type="match status" value="1"/>
</dbReference>
<evidence type="ECO:0000256" key="1">
    <source>
        <dbReference type="ARBA" id="ARBA00004123"/>
    </source>
</evidence>
<organism evidence="9 10">
    <name type="scientific">Kingdonia uniflora</name>
    <dbReference type="NCBI Taxonomy" id="39325"/>
    <lineage>
        <taxon>Eukaryota</taxon>
        <taxon>Viridiplantae</taxon>
        <taxon>Streptophyta</taxon>
        <taxon>Embryophyta</taxon>
        <taxon>Tracheophyta</taxon>
        <taxon>Spermatophyta</taxon>
        <taxon>Magnoliopsida</taxon>
        <taxon>Ranunculales</taxon>
        <taxon>Circaeasteraceae</taxon>
        <taxon>Kingdonia</taxon>
    </lineage>
</organism>
<proteinExistence type="predicted"/>
<gene>
    <name evidence="9" type="ORF">GIB67_040824</name>
</gene>
<dbReference type="GO" id="GO:0032259">
    <property type="term" value="P:methylation"/>
    <property type="evidence" value="ECO:0007669"/>
    <property type="project" value="UniProtKB-KW"/>
</dbReference>
<keyword evidence="5" id="KW-0963">Cytoplasm</keyword>
<evidence type="ECO:0000256" key="4">
    <source>
        <dbReference type="ARBA" id="ARBA00020594"/>
    </source>
</evidence>
<dbReference type="GO" id="GO:0005737">
    <property type="term" value="C:cytoplasm"/>
    <property type="evidence" value="ECO:0007669"/>
    <property type="project" value="UniProtKB-SubCell"/>
</dbReference>
<evidence type="ECO:0000256" key="8">
    <source>
        <dbReference type="ARBA" id="ARBA00023242"/>
    </source>
</evidence>
<dbReference type="InterPro" id="IPR025800">
    <property type="entry name" value="CaM-Lys-N-MeTrfase"/>
</dbReference>
<dbReference type="CDD" id="cd02440">
    <property type="entry name" value="AdoMet_MTases"/>
    <property type="match status" value="1"/>
</dbReference>